<sequence length="490" mass="52520">MTETPQIDKTEWQMLIGGQWVEAASGQRADVITPINRNTVIATVPEGGPEDADRAVAAARKAFPAWAALHFKERQRLLNKAADALAARTEELAALTAVDTGNAISTQARPEAGMLVELFRYFGGVAGEVKGVTLPAGDGQLQYTRREPLGVVAGILPWNSPLMIAGFKTPAALAAGNTLVLKAAEDAPLTILLMAEIVNEFLPEGVLNVVTGKGSVIGEALVVHPGVDKVSFTGSTAVGKHVAEVAGARLAHSSMELGGKSPNIIFPDSNDEATLDQVLLSTRFARQGQSCTMGSRLFLHEDIYEDFLGKLVDRIAGMKVGDPREESSDIGCVINQKQYDRIADYIAWGKAQSGVEVAYDGSDSLQVGEPGFYHAPVVFSRVRNDWKTSQEEIFGPVLSVMPWRTEDEVIEMANDSEYGLAAYVFSKDINAALNAAHRIQSGWVQINQGGGQVVGQAYGGYKTSGFGREVSLEGMLEGFTQIKQINVKLS</sequence>
<dbReference type="InterPro" id="IPR016162">
    <property type="entry name" value="Ald_DH_N"/>
</dbReference>
<feature type="active site" evidence="3">
    <location>
        <position position="256"/>
    </location>
</feature>
<evidence type="ECO:0000256" key="4">
    <source>
        <dbReference type="RuleBase" id="RU003345"/>
    </source>
</evidence>
<reference evidence="6" key="1">
    <citation type="journal article" date="2014" name="Int. J. Syst. Evol. Microbiol.">
        <title>Complete genome sequence of Corynebacterium casei LMG S-19264T (=DSM 44701T), isolated from a smear-ripened cheese.</title>
        <authorList>
            <consortium name="US DOE Joint Genome Institute (JGI-PGF)"/>
            <person name="Walter F."/>
            <person name="Albersmeier A."/>
            <person name="Kalinowski J."/>
            <person name="Ruckert C."/>
        </authorList>
    </citation>
    <scope>NUCLEOTIDE SEQUENCE</scope>
    <source>
        <strain evidence="6">CGMCC 1.12785</strain>
    </source>
</reference>
<keyword evidence="7" id="KW-1185">Reference proteome</keyword>
<dbReference type="InterPro" id="IPR015590">
    <property type="entry name" value="Aldehyde_DH_dom"/>
</dbReference>
<dbReference type="FunFam" id="3.40.605.10:FF:000007">
    <property type="entry name" value="NAD/NADP-dependent betaine aldehyde dehydrogenase"/>
    <property type="match status" value="1"/>
</dbReference>
<dbReference type="InterPro" id="IPR016161">
    <property type="entry name" value="Ald_DH/histidinol_DH"/>
</dbReference>
<protein>
    <submittedName>
        <fullName evidence="6">Aldehyde dehydrogenase</fullName>
    </submittedName>
</protein>
<evidence type="ECO:0000256" key="2">
    <source>
        <dbReference type="ARBA" id="ARBA00023002"/>
    </source>
</evidence>
<dbReference type="Gene3D" id="3.40.605.10">
    <property type="entry name" value="Aldehyde Dehydrogenase, Chain A, domain 1"/>
    <property type="match status" value="1"/>
</dbReference>
<dbReference type="Gene3D" id="3.40.309.10">
    <property type="entry name" value="Aldehyde Dehydrogenase, Chain A, domain 2"/>
    <property type="match status" value="1"/>
</dbReference>
<dbReference type="Proteomes" id="UP000616114">
    <property type="component" value="Unassembled WGS sequence"/>
</dbReference>
<comment type="caution">
    <text evidence="6">The sequence shown here is derived from an EMBL/GenBank/DDBJ whole genome shotgun (WGS) entry which is preliminary data.</text>
</comment>
<organism evidence="6 7">
    <name type="scientific">Sediminivirga luteola</name>
    <dbReference type="NCBI Taxonomy" id="1774748"/>
    <lineage>
        <taxon>Bacteria</taxon>
        <taxon>Bacillati</taxon>
        <taxon>Actinomycetota</taxon>
        <taxon>Actinomycetes</taxon>
        <taxon>Micrococcales</taxon>
        <taxon>Brevibacteriaceae</taxon>
        <taxon>Sediminivirga</taxon>
    </lineage>
</organism>
<accession>A0A8J2XJQ4</accession>
<gene>
    <name evidence="6" type="ORF">GCM10011333_02700</name>
</gene>
<name>A0A8J2XJQ4_9MICO</name>
<dbReference type="SUPFAM" id="SSF53720">
    <property type="entry name" value="ALDH-like"/>
    <property type="match status" value="1"/>
</dbReference>
<evidence type="ECO:0000256" key="1">
    <source>
        <dbReference type="ARBA" id="ARBA00009986"/>
    </source>
</evidence>
<dbReference type="PANTHER" id="PTHR11699">
    <property type="entry name" value="ALDEHYDE DEHYDROGENASE-RELATED"/>
    <property type="match status" value="1"/>
</dbReference>
<evidence type="ECO:0000313" key="6">
    <source>
        <dbReference type="EMBL" id="GGA03436.1"/>
    </source>
</evidence>
<feature type="domain" description="Aldehyde dehydrogenase" evidence="5">
    <location>
        <begin position="20"/>
        <end position="485"/>
    </location>
</feature>
<dbReference type="RefSeq" id="WP_188549111.1">
    <property type="nucleotide sequence ID" value="NZ_BMFY01000001.1"/>
</dbReference>
<dbReference type="InterPro" id="IPR029510">
    <property type="entry name" value="Ald_DH_CS_GLU"/>
</dbReference>
<keyword evidence="2 4" id="KW-0560">Oxidoreductase</keyword>
<evidence type="ECO:0000313" key="7">
    <source>
        <dbReference type="Proteomes" id="UP000616114"/>
    </source>
</evidence>
<dbReference type="GO" id="GO:0016620">
    <property type="term" value="F:oxidoreductase activity, acting on the aldehyde or oxo group of donors, NAD or NADP as acceptor"/>
    <property type="evidence" value="ECO:0007669"/>
    <property type="project" value="InterPro"/>
</dbReference>
<evidence type="ECO:0000256" key="3">
    <source>
        <dbReference type="PROSITE-ProRule" id="PRU10007"/>
    </source>
</evidence>
<dbReference type="AlphaFoldDB" id="A0A8J2XJQ4"/>
<evidence type="ECO:0000259" key="5">
    <source>
        <dbReference type="Pfam" id="PF00171"/>
    </source>
</evidence>
<dbReference type="InterPro" id="IPR016163">
    <property type="entry name" value="Ald_DH_C"/>
</dbReference>
<dbReference type="Pfam" id="PF00171">
    <property type="entry name" value="Aldedh"/>
    <property type="match status" value="1"/>
</dbReference>
<dbReference type="EMBL" id="BMFY01000001">
    <property type="protein sequence ID" value="GGA03436.1"/>
    <property type="molecule type" value="Genomic_DNA"/>
</dbReference>
<dbReference type="PROSITE" id="PS00687">
    <property type="entry name" value="ALDEHYDE_DEHYDR_GLU"/>
    <property type="match status" value="1"/>
</dbReference>
<comment type="similarity">
    <text evidence="1 4">Belongs to the aldehyde dehydrogenase family.</text>
</comment>
<proteinExistence type="inferred from homology"/>
<reference evidence="6" key="2">
    <citation type="submission" date="2020-09" db="EMBL/GenBank/DDBJ databases">
        <authorList>
            <person name="Sun Q."/>
            <person name="Zhou Y."/>
        </authorList>
    </citation>
    <scope>NUCLEOTIDE SEQUENCE</scope>
    <source>
        <strain evidence="6">CGMCC 1.12785</strain>
    </source>
</reference>